<dbReference type="InterPro" id="IPR029063">
    <property type="entry name" value="SAM-dependent_MTases_sf"/>
</dbReference>
<organism evidence="1">
    <name type="scientific">Aureoumbra lagunensis</name>
    <dbReference type="NCBI Taxonomy" id="44058"/>
    <lineage>
        <taxon>Eukaryota</taxon>
        <taxon>Sar</taxon>
        <taxon>Stramenopiles</taxon>
        <taxon>Ochrophyta</taxon>
        <taxon>Pelagophyceae</taxon>
        <taxon>Pelagomonadales</taxon>
        <taxon>Aureoumbra</taxon>
    </lineage>
</organism>
<name>A0A7S3NLS3_9STRA</name>
<dbReference type="CDD" id="cd02440">
    <property type="entry name" value="AdoMet_MTases"/>
    <property type="match status" value="1"/>
</dbReference>
<accession>A0A7S3NLS3</accession>
<dbReference type="SUPFAM" id="SSF53335">
    <property type="entry name" value="S-adenosyl-L-methionine-dependent methyltransferases"/>
    <property type="match status" value="1"/>
</dbReference>
<evidence type="ECO:0000313" key="1">
    <source>
        <dbReference type="EMBL" id="CAE0368383.1"/>
    </source>
</evidence>
<reference evidence="1" key="1">
    <citation type="submission" date="2021-01" db="EMBL/GenBank/DDBJ databases">
        <authorList>
            <person name="Corre E."/>
            <person name="Pelletier E."/>
            <person name="Niang G."/>
            <person name="Scheremetjew M."/>
            <person name="Finn R."/>
            <person name="Kale V."/>
            <person name="Holt S."/>
            <person name="Cochrane G."/>
            <person name="Meng A."/>
            <person name="Brown T."/>
            <person name="Cohen L."/>
        </authorList>
    </citation>
    <scope>NUCLEOTIDE SEQUENCE</scope>
    <source>
        <strain evidence="1">CCMP1510</strain>
    </source>
</reference>
<sequence length="473" mass="51967">MGKKSKRRGGNKGRIIEDSNAVREAKIEPRALRHDCDIANPALGEIGESFEVNVYARSDDEFAQPLYRVTVVDTIAIEDQKKREHEACCFIVPRGKECAYLYSSVEGLRQIAASAKCKRLIAVKLDGRGRTELAFDPEIDMSFLQSELEPLVLLLAPTTSEKITFLTTDTGAAPTLLATGKTMSGDTYFVEQYETKDKQIIRRLVFGSNTNVLQTEVEVSKKGAIKNTLVSRYHAAITSGLAAFSKLTKDSNICLIGLGGGALASTLLDLSQRQTKLTVIELDQVIVSVAQDWFGFRTEDTKQILVTDGLTFFDEIHDNYDAIVVDVDAKNPGVGLSCPPVTFLQSDYLCKLARSLKNGGLIVYNLVARDPKALNAAIGPMGSFPTNFADVAVLRPDPDDLNVTVFATRPFALAATAMNMEECIFSEHTFQNARKSLASWLVDIPNMATDPYDLIDLFAKLRKLPSLHPPSFN</sequence>
<dbReference type="AlphaFoldDB" id="A0A7S3NLS3"/>
<evidence type="ECO:0008006" key="2">
    <source>
        <dbReference type="Google" id="ProtNLM"/>
    </source>
</evidence>
<dbReference type="EMBL" id="HBIJ01013497">
    <property type="protein sequence ID" value="CAE0368383.1"/>
    <property type="molecule type" value="Transcribed_RNA"/>
</dbReference>
<dbReference type="Pfam" id="PF01564">
    <property type="entry name" value="Spermine_synth"/>
    <property type="match status" value="1"/>
</dbReference>
<dbReference type="Gene3D" id="3.40.50.150">
    <property type="entry name" value="Vaccinia Virus protein VP39"/>
    <property type="match status" value="1"/>
</dbReference>
<proteinExistence type="predicted"/>
<protein>
    <recommendedName>
        <fullName evidence="2">PABS domain-containing protein</fullName>
    </recommendedName>
</protein>
<gene>
    <name evidence="1" type="ORF">ALAG00032_LOCUS9146</name>
</gene>